<sequence length="168" mass="18592">MMSWETNRRATERAWCVCERVESRRAGCCRGPVWQLGVRKSRVALQLSGNLRRHVFSCLQRKSYTIYQREIQITYFERLLSGRPVAGFSSEDLATKNGSLGRDALLKGRGSHDDGEESPAEAGAAQEAVPGRRSRGKGAKPPPPPNDNFRKLGHVGGKVGRWGNSGLQ</sequence>
<feature type="region of interest" description="Disordered" evidence="1">
    <location>
        <begin position="91"/>
        <end position="168"/>
    </location>
</feature>
<name>A0A9Q1IQE1_SYNKA</name>
<dbReference type="OrthoDB" id="10662160at2759"/>
<evidence type="ECO:0000313" key="2">
    <source>
        <dbReference type="EMBL" id="KAJ8350614.1"/>
    </source>
</evidence>
<evidence type="ECO:0000256" key="1">
    <source>
        <dbReference type="SAM" id="MobiDB-lite"/>
    </source>
</evidence>
<reference evidence="2" key="1">
    <citation type="journal article" date="2023" name="Science">
        <title>Genome structures resolve the early diversification of teleost fishes.</title>
        <authorList>
            <person name="Parey E."/>
            <person name="Louis A."/>
            <person name="Montfort J."/>
            <person name="Bouchez O."/>
            <person name="Roques C."/>
            <person name="Iampietro C."/>
            <person name="Lluch J."/>
            <person name="Castinel A."/>
            <person name="Donnadieu C."/>
            <person name="Desvignes T."/>
            <person name="Floi Bucao C."/>
            <person name="Jouanno E."/>
            <person name="Wen M."/>
            <person name="Mejri S."/>
            <person name="Dirks R."/>
            <person name="Jansen H."/>
            <person name="Henkel C."/>
            <person name="Chen W.J."/>
            <person name="Zahm M."/>
            <person name="Cabau C."/>
            <person name="Klopp C."/>
            <person name="Thompson A.W."/>
            <person name="Robinson-Rechavi M."/>
            <person name="Braasch I."/>
            <person name="Lecointre G."/>
            <person name="Bobe J."/>
            <person name="Postlethwait J.H."/>
            <person name="Berthelot C."/>
            <person name="Roest Crollius H."/>
            <person name="Guiguen Y."/>
        </authorList>
    </citation>
    <scope>NUCLEOTIDE SEQUENCE</scope>
    <source>
        <strain evidence="2">WJC10195</strain>
    </source>
</reference>
<comment type="caution">
    <text evidence="2">The sequence shown here is derived from an EMBL/GenBank/DDBJ whole genome shotgun (WGS) entry which is preliminary data.</text>
</comment>
<dbReference type="AlphaFoldDB" id="A0A9Q1IQE1"/>
<keyword evidence="3" id="KW-1185">Reference proteome</keyword>
<accession>A0A9Q1IQE1</accession>
<dbReference type="EMBL" id="JAINUF010000009">
    <property type="protein sequence ID" value="KAJ8350614.1"/>
    <property type="molecule type" value="Genomic_DNA"/>
</dbReference>
<organism evidence="2 3">
    <name type="scientific">Synaphobranchus kaupii</name>
    <name type="common">Kaup's arrowtooth eel</name>
    <dbReference type="NCBI Taxonomy" id="118154"/>
    <lineage>
        <taxon>Eukaryota</taxon>
        <taxon>Metazoa</taxon>
        <taxon>Chordata</taxon>
        <taxon>Craniata</taxon>
        <taxon>Vertebrata</taxon>
        <taxon>Euteleostomi</taxon>
        <taxon>Actinopterygii</taxon>
        <taxon>Neopterygii</taxon>
        <taxon>Teleostei</taxon>
        <taxon>Anguilliformes</taxon>
        <taxon>Synaphobranchidae</taxon>
        <taxon>Synaphobranchus</taxon>
    </lineage>
</organism>
<feature type="compositionally biased region" description="Basic and acidic residues" evidence="1">
    <location>
        <begin position="104"/>
        <end position="113"/>
    </location>
</feature>
<protein>
    <submittedName>
        <fullName evidence="2">Uncharacterized protein</fullName>
    </submittedName>
</protein>
<dbReference type="Proteomes" id="UP001152622">
    <property type="component" value="Chromosome 9"/>
</dbReference>
<proteinExistence type="predicted"/>
<evidence type="ECO:0000313" key="3">
    <source>
        <dbReference type="Proteomes" id="UP001152622"/>
    </source>
</evidence>
<gene>
    <name evidence="2" type="ORF">SKAU_G00257440</name>
</gene>